<name>A0A4Z2J6T8_9TELE</name>
<sequence length="149" mass="16813">MLRTEARVIVPNLRRARLLLGYVVHVNECPRADGPSAGDGTVAAGRRAGGTKGKEPGVTRHITPQLVSRPQRHNGDILYQELLRGWRWGGGRWRHHVCNNIKLLEENRNPVVPLGCGVENKINGPNKGRSDYFMREKQPLSFHDLLRTR</sequence>
<proteinExistence type="predicted"/>
<evidence type="ECO:0000313" key="3">
    <source>
        <dbReference type="Proteomes" id="UP000314294"/>
    </source>
</evidence>
<accession>A0A4Z2J6T8</accession>
<feature type="region of interest" description="Disordered" evidence="1">
    <location>
        <begin position="33"/>
        <end position="58"/>
    </location>
</feature>
<dbReference type="Proteomes" id="UP000314294">
    <property type="component" value="Unassembled WGS sequence"/>
</dbReference>
<dbReference type="AlphaFoldDB" id="A0A4Z2J6T8"/>
<comment type="caution">
    <text evidence="2">The sequence shown here is derived from an EMBL/GenBank/DDBJ whole genome shotgun (WGS) entry which is preliminary data.</text>
</comment>
<evidence type="ECO:0000313" key="2">
    <source>
        <dbReference type="EMBL" id="TNN85172.1"/>
    </source>
</evidence>
<reference evidence="2 3" key="1">
    <citation type="submission" date="2019-03" db="EMBL/GenBank/DDBJ databases">
        <title>First draft genome of Liparis tanakae, snailfish: a comprehensive survey of snailfish specific genes.</title>
        <authorList>
            <person name="Kim W."/>
            <person name="Song I."/>
            <person name="Jeong J.-H."/>
            <person name="Kim D."/>
            <person name="Kim S."/>
            <person name="Ryu S."/>
            <person name="Song J.Y."/>
            <person name="Lee S.K."/>
        </authorList>
    </citation>
    <scope>NUCLEOTIDE SEQUENCE [LARGE SCALE GENOMIC DNA]</scope>
    <source>
        <tissue evidence="2">Muscle</tissue>
    </source>
</reference>
<organism evidence="2 3">
    <name type="scientific">Liparis tanakae</name>
    <name type="common">Tanaka's snailfish</name>
    <dbReference type="NCBI Taxonomy" id="230148"/>
    <lineage>
        <taxon>Eukaryota</taxon>
        <taxon>Metazoa</taxon>
        <taxon>Chordata</taxon>
        <taxon>Craniata</taxon>
        <taxon>Vertebrata</taxon>
        <taxon>Euteleostomi</taxon>
        <taxon>Actinopterygii</taxon>
        <taxon>Neopterygii</taxon>
        <taxon>Teleostei</taxon>
        <taxon>Neoteleostei</taxon>
        <taxon>Acanthomorphata</taxon>
        <taxon>Eupercaria</taxon>
        <taxon>Perciformes</taxon>
        <taxon>Cottioidei</taxon>
        <taxon>Cottales</taxon>
        <taxon>Liparidae</taxon>
        <taxon>Liparis</taxon>
    </lineage>
</organism>
<evidence type="ECO:0000256" key="1">
    <source>
        <dbReference type="SAM" id="MobiDB-lite"/>
    </source>
</evidence>
<gene>
    <name evidence="2" type="ORF">EYF80_004522</name>
</gene>
<protein>
    <submittedName>
        <fullName evidence="2">Uncharacterized protein</fullName>
    </submittedName>
</protein>
<dbReference type="EMBL" id="SRLO01000022">
    <property type="protein sequence ID" value="TNN85172.1"/>
    <property type="molecule type" value="Genomic_DNA"/>
</dbReference>
<keyword evidence="3" id="KW-1185">Reference proteome</keyword>